<dbReference type="VEuPathDB" id="FungiDB:Malapachy_0584"/>
<comment type="caution">
    <text evidence="3">The sequence shown here is derived from an EMBL/GenBank/DDBJ whole genome shotgun (WGS) entry which is preliminary data.</text>
</comment>
<dbReference type="OrthoDB" id="3349852at2759"/>
<evidence type="ECO:0000313" key="3">
    <source>
        <dbReference type="EMBL" id="KOS12885.1"/>
    </source>
</evidence>
<accession>A0A0M9VN22</accession>
<dbReference type="PANTHER" id="PTHR28019:SF2">
    <property type="entry name" value="CELL MEMBRANE PROTEIN YLR413W-RELATED"/>
    <property type="match status" value="1"/>
</dbReference>
<proteinExistence type="predicted"/>
<reference evidence="3 4" key="1">
    <citation type="submission" date="2015-07" db="EMBL/GenBank/DDBJ databases">
        <title>Draft Genome Sequence of Malassezia furfur CBS1878 and Malassezia pachydermatis CBS1879.</title>
        <authorList>
            <person name="Triana S."/>
            <person name="Ohm R."/>
            <person name="Gonzalez A."/>
            <person name="DeCock H."/>
            <person name="Restrepo S."/>
            <person name="Celis A."/>
        </authorList>
    </citation>
    <scope>NUCLEOTIDE SEQUENCE [LARGE SCALE GENOMIC DNA]</scope>
    <source>
        <strain evidence="3 4">CBS 1879</strain>
    </source>
</reference>
<dbReference type="InterPro" id="IPR052413">
    <property type="entry name" value="SUR7_domain"/>
</dbReference>
<feature type="chain" id="PRO_5005839149" evidence="2">
    <location>
        <begin position="24"/>
        <end position="236"/>
    </location>
</feature>
<protein>
    <submittedName>
        <fullName evidence="3">Uncharacterized protein</fullName>
    </submittedName>
</protein>
<feature type="signal peptide" evidence="2">
    <location>
        <begin position="1"/>
        <end position="23"/>
    </location>
</feature>
<dbReference type="GO" id="GO:0051285">
    <property type="term" value="C:cell cortex of cell tip"/>
    <property type="evidence" value="ECO:0007669"/>
    <property type="project" value="TreeGrafter"/>
</dbReference>
<dbReference type="GeneID" id="28726975"/>
<dbReference type="GO" id="GO:0031505">
    <property type="term" value="P:fungal-type cell wall organization"/>
    <property type="evidence" value="ECO:0007669"/>
    <property type="project" value="TreeGrafter"/>
</dbReference>
<evidence type="ECO:0000313" key="4">
    <source>
        <dbReference type="Proteomes" id="UP000037751"/>
    </source>
</evidence>
<dbReference type="EMBL" id="LGAV01000008">
    <property type="protein sequence ID" value="KOS12885.1"/>
    <property type="molecule type" value="Genomic_DNA"/>
</dbReference>
<feature type="transmembrane region" description="Helical" evidence="1">
    <location>
        <begin position="136"/>
        <end position="158"/>
    </location>
</feature>
<feature type="transmembrane region" description="Helical" evidence="1">
    <location>
        <begin position="165"/>
        <end position="186"/>
    </location>
</feature>
<feature type="transmembrane region" description="Helical" evidence="1">
    <location>
        <begin position="206"/>
        <end position="226"/>
    </location>
</feature>
<organism evidence="3 4">
    <name type="scientific">Malassezia pachydermatis</name>
    <dbReference type="NCBI Taxonomy" id="77020"/>
    <lineage>
        <taxon>Eukaryota</taxon>
        <taxon>Fungi</taxon>
        <taxon>Dikarya</taxon>
        <taxon>Basidiomycota</taxon>
        <taxon>Ustilaginomycotina</taxon>
        <taxon>Malasseziomycetes</taxon>
        <taxon>Malasseziales</taxon>
        <taxon>Malasseziaceae</taxon>
        <taxon>Malassezia</taxon>
    </lineage>
</organism>
<dbReference type="Proteomes" id="UP000037751">
    <property type="component" value="Unassembled WGS sequence"/>
</dbReference>
<keyword evidence="1" id="KW-0812">Transmembrane</keyword>
<gene>
    <name evidence="3" type="ORF">Malapachy_0584</name>
</gene>
<keyword evidence="1" id="KW-0472">Membrane</keyword>
<dbReference type="Pfam" id="PF06687">
    <property type="entry name" value="SUR7"/>
    <property type="match status" value="1"/>
</dbReference>
<dbReference type="RefSeq" id="XP_017990517.1">
    <property type="nucleotide sequence ID" value="XM_018135100.1"/>
</dbReference>
<keyword evidence="2" id="KW-0732">Signal</keyword>
<evidence type="ECO:0000256" key="2">
    <source>
        <dbReference type="SAM" id="SignalP"/>
    </source>
</evidence>
<keyword evidence="4" id="KW-1185">Reference proteome</keyword>
<sequence>MRIATTLLAQFLLLCATVLVVFANIGQLTHNVVSRSIRMVSARVGAGVPPDVMARSMTTAIGQHNGVRSEYSWGLYNYCGGFPDSDQIACSEGGFGHSVDIPQAIMEDLPSSNSQNSASMIGQFSNQGAINHYTQVAFYLLFVGTILVGVAFLVSLLWHMSMLTIASILNFLGFCLLVSGAIIYTYFVSTMRHKSALDIDYGNALWMFWAAIGASLFAIPVLATAASKSSSAYKTL</sequence>
<evidence type="ECO:0000256" key="1">
    <source>
        <dbReference type="SAM" id="Phobius"/>
    </source>
</evidence>
<keyword evidence="1" id="KW-1133">Transmembrane helix</keyword>
<dbReference type="GO" id="GO:0005886">
    <property type="term" value="C:plasma membrane"/>
    <property type="evidence" value="ECO:0007669"/>
    <property type="project" value="InterPro"/>
</dbReference>
<dbReference type="STRING" id="77020.A0A0M9VN22"/>
<dbReference type="PANTHER" id="PTHR28019">
    <property type="entry name" value="CELL MEMBRANE PROTEIN YLR413W-RELATED"/>
    <property type="match status" value="1"/>
</dbReference>
<dbReference type="AlphaFoldDB" id="A0A0M9VN22"/>
<name>A0A0M9VN22_9BASI</name>
<dbReference type="InterPro" id="IPR009571">
    <property type="entry name" value="SUR7/Rim9-like_fungi"/>
</dbReference>